<evidence type="ECO:0000259" key="5">
    <source>
        <dbReference type="PROSITE" id="PS50931"/>
    </source>
</evidence>
<keyword evidence="2" id="KW-0805">Transcription regulation</keyword>
<dbReference type="Pfam" id="PF00126">
    <property type="entry name" value="HTH_1"/>
    <property type="match status" value="1"/>
</dbReference>
<protein>
    <submittedName>
        <fullName evidence="6">LysR substrate-binding domain-containing protein</fullName>
    </submittedName>
</protein>
<keyword evidence="4" id="KW-0804">Transcription</keyword>
<comment type="similarity">
    <text evidence="1">Belongs to the LysR transcriptional regulatory family.</text>
</comment>
<dbReference type="SUPFAM" id="SSF46785">
    <property type="entry name" value="Winged helix' DNA-binding domain"/>
    <property type="match status" value="1"/>
</dbReference>
<dbReference type="PROSITE" id="PS50931">
    <property type="entry name" value="HTH_LYSR"/>
    <property type="match status" value="1"/>
</dbReference>
<dbReference type="InterPro" id="IPR005119">
    <property type="entry name" value="LysR_subst-bd"/>
</dbReference>
<sequence>MNTGIDLRQLRYFVCLADELHFGRAAERLGIAQAPLSQQIRAMEERLGVTLFHRTTRRTRLTAAGNTLLRHARSLLDGMDRAVAHTRAMAGETTGRITVAGVNMAMTHVIPPILAAFREKWPAVIVDIIHLGTSEQLRVLEAGDINIAFIRPTERAAHMQIETLMREGFVAAMPRNHPLTAKAEVTLQDLAQEPLIGYAPILGASYAVTLNAEFRRAGLHTRIVQECTHTTSVAAHVASGLGVAVMPAWITNIRSPYIAFRPVPELPRSIELVVAWPAGETSAIVLDFIETTRRVAPRIAQDLGLDHAGPAGIRAFSP</sequence>
<evidence type="ECO:0000256" key="4">
    <source>
        <dbReference type="ARBA" id="ARBA00023163"/>
    </source>
</evidence>
<dbReference type="EMBL" id="JBHUGH010000002">
    <property type="protein sequence ID" value="MFD1911205.1"/>
    <property type="molecule type" value="Genomic_DNA"/>
</dbReference>
<evidence type="ECO:0000313" key="6">
    <source>
        <dbReference type="EMBL" id="MFD1911205.1"/>
    </source>
</evidence>
<dbReference type="RefSeq" id="WP_390259411.1">
    <property type="nucleotide sequence ID" value="NZ_JBHUGH010000002.1"/>
</dbReference>
<evidence type="ECO:0000256" key="2">
    <source>
        <dbReference type="ARBA" id="ARBA00023015"/>
    </source>
</evidence>
<dbReference type="Pfam" id="PF03466">
    <property type="entry name" value="LysR_substrate"/>
    <property type="match status" value="1"/>
</dbReference>
<comment type="caution">
    <text evidence="6">The sequence shown here is derived from an EMBL/GenBank/DDBJ whole genome shotgun (WGS) entry which is preliminary data.</text>
</comment>
<evidence type="ECO:0000256" key="3">
    <source>
        <dbReference type="ARBA" id="ARBA00023125"/>
    </source>
</evidence>
<dbReference type="InterPro" id="IPR036388">
    <property type="entry name" value="WH-like_DNA-bd_sf"/>
</dbReference>
<dbReference type="Gene3D" id="1.10.10.10">
    <property type="entry name" value="Winged helix-like DNA-binding domain superfamily/Winged helix DNA-binding domain"/>
    <property type="match status" value="1"/>
</dbReference>
<evidence type="ECO:0000313" key="7">
    <source>
        <dbReference type="Proteomes" id="UP001597353"/>
    </source>
</evidence>
<dbReference type="InterPro" id="IPR036390">
    <property type="entry name" value="WH_DNA-bd_sf"/>
</dbReference>
<dbReference type="SUPFAM" id="SSF53850">
    <property type="entry name" value="Periplasmic binding protein-like II"/>
    <property type="match status" value="1"/>
</dbReference>
<dbReference type="InterPro" id="IPR000847">
    <property type="entry name" value="LysR_HTH_N"/>
</dbReference>
<organism evidence="6 7">
    <name type="scientific">Halodurantibacterium flavum</name>
    <dbReference type="NCBI Taxonomy" id="1382802"/>
    <lineage>
        <taxon>Bacteria</taxon>
        <taxon>Pseudomonadati</taxon>
        <taxon>Pseudomonadota</taxon>
        <taxon>Alphaproteobacteria</taxon>
        <taxon>Rhodobacterales</taxon>
        <taxon>Paracoccaceae</taxon>
        <taxon>Halodurantibacterium</taxon>
    </lineage>
</organism>
<dbReference type="CDD" id="cd08414">
    <property type="entry name" value="PBP2_LTTR_aromatics_like"/>
    <property type="match status" value="1"/>
</dbReference>
<dbReference type="Proteomes" id="UP001597353">
    <property type="component" value="Unassembled WGS sequence"/>
</dbReference>
<keyword evidence="7" id="KW-1185">Reference proteome</keyword>
<reference evidence="7" key="1">
    <citation type="journal article" date="2019" name="Int. J. Syst. Evol. Microbiol.">
        <title>The Global Catalogue of Microorganisms (GCM) 10K type strain sequencing project: providing services to taxonomists for standard genome sequencing and annotation.</title>
        <authorList>
            <consortium name="The Broad Institute Genomics Platform"/>
            <consortium name="The Broad Institute Genome Sequencing Center for Infectious Disease"/>
            <person name="Wu L."/>
            <person name="Ma J."/>
        </authorList>
    </citation>
    <scope>NUCLEOTIDE SEQUENCE [LARGE SCALE GENOMIC DNA]</scope>
    <source>
        <strain evidence="7">CGMCC 4.7242</strain>
    </source>
</reference>
<keyword evidence="3" id="KW-0238">DNA-binding</keyword>
<dbReference type="PANTHER" id="PTHR30346:SF0">
    <property type="entry name" value="HCA OPERON TRANSCRIPTIONAL ACTIVATOR HCAR"/>
    <property type="match status" value="1"/>
</dbReference>
<dbReference type="Gene3D" id="3.40.190.10">
    <property type="entry name" value="Periplasmic binding protein-like II"/>
    <property type="match status" value="2"/>
</dbReference>
<dbReference type="PANTHER" id="PTHR30346">
    <property type="entry name" value="TRANSCRIPTIONAL DUAL REGULATOR HCAR-RELATED"/>
    <property type="match status" value="1"/>
</dbReference>
<accession>A0ABW4S0V6</accession>
<proteinExistence type="inferred from homology"/>
<evidence type="ECO:0000256" key="1">
    <source>
        <dbReference type="ARBA" id="ARBA00009437"/>
    </source>
</evidence>
<feature type="domain" description="HTH lysR-type" evidence="5">
    <location>
        <begin position="5"/>
        <end position="62"/>
    </location>
</feature>
<name>A0ABW4S0V6_9RHOB</name>
<gene>
    <name evidence="6" type="ORF">ACFSGJ_03140</name>
</gene>
<dbReference type="PRINTS" id="PR00039">
    <property type="entry name" value="HTHLYSR"/>
</dbReference>